<feature type="transmembrane region" description="Helical" evidence="7">
    <location>
        <begin position="238"/>
        <end position="257"/>
    </location>
</feature>
<keyword evidence="9" id="KW-1185">Reference proteome</keyword>
<evidence type="ECO:0000313" key="9">
    <source>
        <dbReference type="Proteomes" id="UP000044841"/>
    </source>
</evidence>
<dbReference type="InterPro" id="IPR001248">
    <property type="entry name" value="Pur-cyt_permease"/>
</dbReference>
<evidence type="ECO:0000313" key="8">
    <source>
        <dbReference type="EMBL" id="CUA72398.1"/>
    </source>
</evidence>
<feature type="transmembrane region" description="Helical" evidence="7">
    <location>
        <begin position="146"/>
        <end position="170"/>
    </location>
</feature>
<comment type="similarity">
    <text evidence="2">Belongs to the purine-cytosine permease (2.A.39) family.</text>
</comment>
<name>A0A0K6G215_9AGAM</name>
<feature type="transmembrane region" description="Helical" evidence="7">
    <location>
        <begin position="112"/>
        <end position="134"/>
    </location>
</feature>
<dbReference type="PANTHER" id="PTHR31806:SF5">
    <property type="entry name" value="PURINE-CYTOSINE PERMEASE FCY21"/>
    <property type="match status" value="1"/>
</dbReference>
<feature type="transmembrane region" description="Helical" evidence="7">
    <location>
        <begin position="7"/>
        <end position="29"/>
    </location>
</feature>
<feature type="transmembrane region" description="Helical" evidence="7">
    <location>
        <begin position="347"/>
        <end position="363"/>
    </location>
</feature>
<evidence type="ECO:0000256" key="5">
    <source>
        <dbReference type="ARBA" id="ARBA00022989"/>
    </source>
</evidence>
<dbReference type="GO" id="GO:0022857">
    <property type="term" value="F:transmembrane transporter activity"/>
    <property type="evidence" value="ECO:0007669"/>
    <property type="project" value="InterPro"/>
</dbReference>
<reference evidence="8 9" key="1">
    <citation type="submission" date="2015-07" db="EMBL/GenBank/DDBJ databases">
        <authorList>
            <person name="Noorani M."/>
        </authorList>
    </citation>
    <scope>NUCLEOTIDE SEQUENCE [LARGE SCALE GENOMIC DNA]</scope>
    <source>
        <strain evidence="8">BBA 69670</strain>
    </source>
</reference>
<evidence type="ECO:0000256" key="6">
    <source>
        <dbReference type="ARBA" id="ARBA00023136"/>
    </source>
</evidence>
<dbReference type="Pfam" id="PF02133">
    <property type="entry name" value="Transp_cyt_pur"/>
    <property type="match status" value="1"/>
</dbReference>
<accession>A0A0K6G215</accession>
<organism evidence="8 9">
    <name type="scientific">Rhizoctonia solani</name>
    <dbReference type="NCBI Taxonomy" id="456999"/>
    <lineage>
        <taxon>Eukaryota</taxon>
        <taxon>Fungi</taxon>
        <taxon>Dikarya</taxon>
        <taxon>Basidiomycota</taxon>
        <taxon>Agaricomycotina</taxon>
        <taxon>Agaricomycetes</taxon>
        <taxon>Cantharellales</taxon>
        <taxon>Ceratobasidiaceae</taxon>
        <taxon>Rhizoctonia</taxon>
    </lineage>
</organism>
<feature type="transmembrane region" description="Helical" evidence="7">
    <location>
        <begin position="204"/>
        <end position="226"/>
    </location>
</feature>
<keyword evidence="5 7" id="KW-1133">Transmembrane helix</keyword>
<comment type="subcellular location">
    <subcellularLocation>
        <location evidence="1">Membrane</location>
        <topology evidence="1">Multi-pass membrane protein</topology>
    </subcellularLocation>
</comment>
<protein>
    <submittedName>
        <fullName evidence="8">Purine-cytosine permease fcyB</fullName>
    </submittedName>
</protein>
<keyword evidence="6 7" id="KW-0472">Membrane</keyword>
<evidence type="ECO:0000256" key="2">
    <source>
        <dbReference type="ARBA" id="ARBA00008974"/>
    </source>
</evidence>
<dbReference type="AlphaFoldDB" id="A0A0K6G215"/>
<dbReference type="Proteomes" id="UP000044841">
    <property type="component" value="Unassembled WGS sequence"/>
</dbReference>
<dbReference type="PANTHER" id="PTHR31806">
    <property type="entry name" value="PURINE-CYTOSINE PERMEASE FCY2-RELATED"/>
    <property type="match status" value="1"/>
</dbReference>
<dbReference type="Gene3D" id="1.10.4160.10">
    <property type="entry name" value="Hydantoin permease"/>
    <property type="match status" value="1"/>
</dbReference>
<feature type="transmembrane region" description="Helical" evidence="7">
    <location>
        <begin position="312"/>
        <end position="335"/>
    </location>
</feature>
<dbReference type="GO" id="GO:0005886">
    <property type="term" value="C:plasma membrane"/>
    <property type="evidence" value="ECO:0007669"/>
    <property type="project" value="TreeGrafter"/>
</dbReference>
<keyword evidence="3" id="KW-0813">Transport</keyword>
<evidence type="ECO:0000256" key="4">
    <source>
        <dbReference type="ARBA" id="ARBA00022692"/>
    </source>
</evidence>
<evidence type="ECO:0000256" key="3">
    <source>
        <dbReference type="ARBA" id="ARBA00022448"/>
    </source>
</evidence>
<feature type="transmembrane region" description="Helical" evidence="7">
    <location>
        <begin position="49"/>
        <end position="71"/>
    </location>
</feature>
<dbReference type="EMBL" id="CYGV01001289">
    <property type="protein sequence ID" value="CUA72398.1"/>
    <property type="molecule type" value="Genomic_DNA"/>
</dbReference>
<gene>
    <name evidence="8" type="ORF">RSOLAG22IIIB_01066</name>
</gene>
<feature type="transmembrane region" description="Helical" evidence="7">
    <location>
        <begin position="78"/>
        <end position="97"/>
    </location>
</feature>
<dbReference type="InterPro" id="IPR026030">
    <property type="entry name" value="Pur-cyt_permease_Fcy2/21/22"/>
</dbReference>
<proteinExistence type="inferred from homology"/>
<evidence type="ECO:0000256" key="1">
    <source>
        <dbReference type="ARBA" id="ARBA00004141"/>
    </source>
</evidence>
<keyword evidence="4 7" id="KW-0812">Transmembrane</keyword>
<feature type="transmembrane region" description="Helical" evidence="7">
    <location>
        <begin position="269"/>
        <end position="291"/>
    </location>
</feature>
<evidence type="ECO:0000256" key="7">
    <source>
        <dbReference type="SAM" id="Phobius"/>
    </source>
</evidence>
<sequence>MVQARYSFGWFGIIVPGVFNLLSMMGYSILNAILAGQTLSVVSGGKMSWNVGIVVISLISLLISFFGYRILNWYERVAWFPVLVMYLVVLGVGGRHLMHGHEEAPLAPAKSVLSFGATVAAFIISYAALMSDYTNYMRVDVASWRVFLFSYLGLLLPTASIQLVGAAFAASLPSNPSWQAGYDAAGIGGLIDAVLSPTNGFGKFLTVLLALSVIANMSPTLYSFGISSQVVLPFTARLPRYVFSIAGTGILIPLAIVGSTRFEETLVDFLGLVGYWSSTFVAVIAVEHVVIRKRDWSAYDISAWNAPRRLPPGIAALGACVCTFGLIVPCMDQVWFTGPIAKTTGDIGFEVGLFLTGMVYVPLRRLERRVFGR</sequence>